<evidence type="ECO:0000313" key="5">
    <source>
        <dbReference type="Proteomes" id="UP000319801"/>
    </source>
</evidence>
<protein>
    <submittedName>
        <fullName evidence="4">Ankyrin repeat domain-containing protein 39</fullName>
    </submittedName>
</protein>
<feature type="repeat" description="ANK" evidence="3">
    <location>
        <begin position="60"/>
        <end position="92"/>
    </location>
</feature>
<dbReference type="EMBL" id="VCAZ01000071">
    <property type="protein sequence ID" value="TSO88114.1"/>
    <property type="molecule type" value="Genomic_DNA"/>
</dbReference>
<sequence>MASHENHCTCNAHRSTQSVHQSLHEMDFERGVWSAALDGDLERVRSFLKRGMDPNIKDQTGYTALHYASRAAHQSVCELLLNHGACANSQTHGGATALHRAAYRGHIDIVKLLLKHGADPSLTDDDGSTALHKAAEQGHLETCVLLVNRYPNLRTVKDKKSRLPVDLSSDRDNLLELLKTPQ</sequence>
<keyword evidence="5" id="KW-1185">Reference proteome</keyword>
<reference evidence="4 5" key="1">
    <citation type="journal article" date="2019" name="Genome Biol. Evol.">
        <title>Whole-Genome Sequencing of the Giant Devil Catfish, Bagarius yarrelli.</title>
        <authorList>
            <person name="Jiang W."/>
            <person name="Lv Y."/>
            <person name="Cheng L."/>
            <person name="Yang K."/>
            <person name="Chao B."/>
            <person name="Wang X."/>
            <person name="Li Y."/>
            <person name="Pan X."/>
            <person name="You X."/>
            <person name="Zhang Y."/>
            <person name="Yang J."/>
            <person name="Li J."/>
            <person name="Zhang X."/>
            <person name="Liu S."/>
            <person name="Sun C."/>
            <person name="Yang J."/>
            <person name="Shi Q."/>
        </authorList>
    </citation>
    <scope>NUCLEOTIDE SEQUENCE [LARGE SCALE GENOMIC DNA]</scope>
    <source>
        <strain evidence="4">JWS20170419001</strain>
        <tissue evidence="4">Muscle</tissue>
    </source>
</reference>
<dbReference type="GO" id="GO:0085020">
    <property type="term" value="P:protein K6-linked ubiquitination"/>
    <property type="evidence" value="ECO:0007669"/>
    <property type="project" value="TreeGrafter"/>
</dbReference>
<name>A0A556UGB9_BAGYA</name>
<dbReference type="InterPro" id="IPR036770">
    <property type="entry name" value="Ankyrin_rpt-contain_sf"/>
</dbReference>
<evidence type="ECO:0000313" key="4">
    <source>
        <dbReference type="EMBL" id="TSO88114.1"/>
    </source>
</evidence>
<comment type="caution">
    <text evidence="4">The sequence shown here is derived from an EMBL/GenBank/DDBJ whole genome shotgun (WGS) entry which is preliminary data.</text>
</comment>
<keyword evidence="1" id="KW-0677">Repeat</keyword>
<gene>
    <name evidence="4" type="ORF">Baya_10561</name>
</gene>
<dbReference type="Gene3D" id="1.25.40.20">
    <property type="entry name" value="Ankyrin repeat-containing domain"/>
    <property type="match status" value="2"/>
</dbReference>
<feature type="repeat" description="ANK" evidence="3">
    <location>
        <begin position="126"/>
        <end position="158"/>
    </location>
</feature>
<dbReference type="PROSITE" id="PS50297">
    <property type="entry name" value="ANK_REP_REGION"/>
    <property type="match status" value="3"/>
</dbReference>
<dbReference type="SMART" id="SM00248">
    <property type="entry name" value="ANK"/>
    <property type="match status" value="4"/>
</dbReference>
<dbReference type="InterPro" id="IPR002110">
    <property type="entry name" value="Ankyrin_rpt"/>
</dbReference>
<proteinExistence type="predicted"/>
<dbReference type="Proteomes" id="UP000319801">
    <property type="component" value="Unassembled WGS sequence"/>
</dbReference>
<dbReference type="AlphaFoldDB" id="A0A556UGB9"/>
<dbReference type="SUPFAM" id="SSF48403">
    <property type="entry name" value="Ankyrin repeat"/>
    <property type="match status" value="1"/>
</dbReference>
<dbReference type="PROSITE" id="PS50088">
    <property type="entry name" value="ANK_REPEAT"/>
    <property type="match status" value="3"/>
</dbReference>
<organism evidence="4 5">
    <name type="scientific">Bagarius yarrelli</name>
    <name type="common">Goonch</name>
    <name type="synonym">Bagrus yarrelli</name>
    <dbReference type="NCBI Taxonomy" id="175774"/>
    <lineage>
        <taxon>Eukaryota</taxon>
        <taxon>Metazoa</taxon>
        <taxon>Chordata</taxon>
        <taxon>Craniata</taxon>
        <taxon>Vertebrata</taxon>
        <taxon>Euteleostomi</taxon>
        <taxon>Actinopterygii</taxon>
        <taxon>Neopterygii</taxon>
        <taxon>Teleostei</taxon>
        <taxon>Ostariophysi</taxon>
        <taxon>Siluriformes</taxon>
        <taxon>Sisoridae</taxon>
        <taxon>Sisorinae</taxon>
        <taxon>Bagarius</taxon>
    </lineage>
</organism>
<keyword evidence="2 3" id="KW-0040">ANK repeat</keyword>
<dbReference type="OrthoDB" id="539213at2759"/>
<evidence type="ECO:0000256" key="3">
    <source>
        <dbReference type="PROSITE-ProRule" id="PRU00023"/>
    </source>
</evidence>
<evidence type="ECO:0000256" key="1">
    <source>
        <dbReference type="ARBA" id="ARBA00022737"/>
    </source>
</evidence>
<dbReference type="Pfam" id="PF12796">
    <property type="entry name" value="Ank_2"/>
    <property type="match status" value="1"/>
</dbReference>
<feature type="repeat" description="ANK" evidence="3">
    <location>
        <begin position="93"/>
        <end position="125"/>
    </location>
</feature>
<dbReference type="GO" id="GO:0004842">
    <property type="term" value="F:ubiquitin-protein transferase activity"/>
    <property type="evidence" value="ECO:0007669"/>
    <property type="project" value="TreeGrafter"/>
</dbReference>
<dbReference type="Pfam" id="PF00023">
    <property type="entry name" value="Ank"/>
    <property type="match status" value="1"/>
</dbReference>
<dbReference type="PANTHER" id="PTHR24171:SF9">
    <property type="entry name" value="ANKYRIN REPEAT DOMAIN-CONTAINING PROTEIN 39"/>
    <property type="match status" value="1"/>
</dbReference>
<dbReference type="GO" id="GO:0031436">
    <property type="term" value="C:BRCA1-BARD1 complex"/>
    <property type="evidence" value="ECO:0007669"/>
    <property type="project" value="TreeGrafter"/>
</dbReference>
<dbReference type="PANTHER" id="PTHR24171">
    <property type="entry name" value="ANKYRIN REPEAT DOMAIN-CONTAINING PROTEIN 39-RELATED"/>
    <property type="match status" value="1"/>
</dbReference>
<evidence type="ECO:0000256" key="2">
    <source>
        <dbReference type="ARBA" id="ARBA00023043"/>
    </source>
</evidence>
<dbReference type="PRINTS" id="PR01415">
    <property type="entry name" value="ANKYRIN"/>
</dbReference>
<accession>A0A556UGB9</accession>
<dbReference type="GO" id="GO:0070531">
    <property type="term" value="C:BRCA1-A complex"/>
    <property type="evidence" value="ECO:0007669"/>
    <property type="project" value="TreeGrafter"/>
</dbReference>